<protein>
    <submittedName>
        <fullName evidence="1">Uncharacterized protein</fullName>
    </submittedName>
</protein>
<accession>A0A2W5JBY1</accession>
<accession>A0A3R8VX53</accession>
<reference evidence="1 2" key="1">
    <citation type="submission" date="2018-10" db="EMBL/GenBank/DDBJ databases">
        <title>Transmission dynamics of multidrug resistant bacteria on intensive care unit surfaces.</title>
        <authorList>
            <person name="D'Souza A.W."/>
            <person name="Potter R.F."/>
            <person name="Wallace M."/>
            <person name="Shupe A."/>
            <person name="Patel S."/>
            <person name="Sun S."/>
            <person name="Gul D."/>
            <person name="Kwon J.H."/>
            <person name="Andleeb S."/>
            <person name="Burnham C.-A.D."/>
            <person name="Dantas G."/>
        </authorList>
    </citation>
    <scope>NUCLEOTIDE SEQUENCE [LARGE SCALE GENOMIC DNA]</scope>
    <source>
        <strain evidence="1 2">PO_271</strain>
    </source>
</reference>
<dbReference type="AlphaFoldDB" id="A0A2W5JBY1"/>
<dbReference type="Proteomes" id="UP000272833">
    <property type="component" value="Unassembled WGS sequence"/>
</dbReference>
<sequence length="67" mass="6846">MAFPGGKQRVGATGSISLHTLSLALQRGAVNAVAPDGHMQKKCMAQCYCECLAEVPAAGVETATANL</sequence>
<name>A0A2W5JBY1_ECTOL</name>
<evidence type="ECO:0000313" key="2">
    <source>
        <dbReference type="Proteomes" id="UP000272833"/>
    </source>
</evidence>
<gene>
    <name evidence="1" type="ORF">EGJ44_14625</name>
</gene>
<dbReference type="EMBL" id="RHRS01000037">
    <property type="protein sequence ID" value="RRW33780.1"/>
    <property type="molecule type" value="Genomic_DNA"/>
</dbReference>
<evidence type="ECO:0000313" key="1">
    <source>
        <dbReference type="EMBL" id="RRW33780.1"/>
    </source>
</evidence>
<organism evidence="1 2">
    <name type="scientific">Ectopseudomonas oleovorans</name>
    <name type="common">Pseudomonas oleovorans</name>
    <dbReference type="NCBI Taxonomy" id="301"/>
    <lineage>
        <taxon>Bacteria</taxon>
        <taxon>Pseudomonadati</taxon>
        <taxon>Pseudomonadota</taxon>
        <taxon>Gammaproteobacteria</taxon>
        <taxon>Pseudomonadales</taxon>
        <taxon>Pseudomonadaceae</taxon>
        <taxon>Ectopseudomonas</taxon>
    </lineage>
</organism>
<proteinExistence type="predicted"/>
<comment type="caution">
    <text evidence="1">The sequence shown here is derived from an EMBL/GenBank/DDBJ whole genome shotgun (WGS) entry which is preliminary data.</text>
</comment>